<dbReference type="Pfam" id="PF04057">
    <property type="entry name" value="Rep-A_N"/>
    <property type="match status" value="1"/>
</dbReference>
<evidence type="ECO:0000256" key="5">
    <source>
        <dbReference type="ARBA" id="ARBA00023125"/>
    </source>
</evidence>
<keyword evidence="3" id="KW-0863">Zinc-finger</keyword>
<dbReference type="InterPro" id="IPR007199">
    <property type="entry name" value="Rep_factor-A_N"/>
</dbReference>
<sequence>MATSTFIPELSTGSLNRMLDDDCVDSPILQLKDFWRKDVRGTPHYELLLDDGETLNSAKLDVLLNNLIEEKQLKKFTIFKLKKYTCTEDRCGTKVITCREIELLSPGSTVGINLSLNRSTKDMSFNILISLPMETSNNESSLDNVYVRNSSKLMSPDEPGRSGTAKKFKPSIGTETTLEVSNASENSSISHSSIFDAIPNERHEYNEQANQGVDVIKIKDLEPCLHKWTIKARVIYKSPIKTSKNDRGKYIFFSLLDQTAEIRAVAFGNATDLNGLWGKLEINEVYYISGTKVQKVSQDHCLLKHPFELIIKDYTSIKKAEQSGKRAKIPNMPEINFVPIEIIKSLPEETSVNVIGVCFRQRKYDSGVRKLELIDKNKILTTLTLWNPEANEFNQQNHPVIVARNVKVTCFNNETSLKFFLGSMLFVNPKIPKADKLRPSLVAVPSRTLSSSCPLWDPLQWLSSQGPLSGQFIRIPMATLSQAGSSPNQSGLFIYTL</sequence>
<dbReference type="CDD" id="cd04474">
    <property type="entry name" value="RPA1_DBD_A"/>
    <property type="match status" value="1"/>
</dbReference>
<keyword evidence="5" id="KW-0238">DNA-binding</keyword>
<keyword evidence="9" id="KW-1185">Reference proteome</keyword>
<dbReference type="CDD" id="cd04475">
    <property type="entry name" value="RPA1_DBD_B"/>
    <property type="match status" value="1"/>
</dbReference>
<evidence type="ECO:0000256" key="2">
    <source>
        <dbReference type="ARBA" id="ARBA00022723"/>
    </source>
</evidence>
<evidence type="ECO:0008006" key="10">
    <source>
        <dbReference type="Google" id="ProtNLM"/>
    </source>
</evidence>
<protein>
    <recommendedName>
        <fullName evidence="10">Replication protein A OB domain-containing protein</fullName>
    </recommendedName>
</protein>
<dbReference type="Proteomes" id="UP000827092">
    <property type="component" value="Unassembled WGS sequence"/>
</dbReference>
<organism evidence="8 9">
    <name type="scientific">Oedothorax gibbosus</name>
    <dbReference type="NCBI Taxonomy" id="931172"/>
    <lineage>
        <taxon>Eukaryota</taxon>
        <taxon>Metazoa</taxon>
        <taxon>Ecdysozoa</taxon>
        <taxon>Arthropoda</taxon>
        <taxon>Chelicerata</taxon>
        <taxon>Arachnida</taxon>
        <taxon>Araneae</taxon>
        <taxon>Araneomorphae</taxon>
        <taxon>Entelegynae</taxon>
        <taxon>Araneoidea</taxon>
        <taxon>Linyphiidae</taxon>
        <taxon>Erigoninae</taxon>
        <taxon>Oedothorax</taxon>
    </lineage>
</organism>
<comment type="similarity">
    <text evidence="1">Belongs to the replication factor A protein 1 family.</text>
</comment>
<dbReference type="GO" id="GO:0006260">
    <property type="term" value="P:DNA replication"/>
    <property type="evidence" value="ECO:0007669"/>
    <property type="project" value="InterPro"/>
</dbReference>
<dbReference type="GO" id="GO:0008270">
    <property type="term" value="F:zinc ion binding"/>
    <property type="evidence" value="ECO:0007669"/>
    <property type="project" value="UniProtKB-KW"/>
</dbReference>
<dbReference type="AlphaFoldDB" id="A0AAV6TZP5"/>
<evidence type="ECO:0000256" key="3">
    <source>
        <dbReference type="ARBA" id="ARBA00022771"/>
    </source>
</evidence>
<dbReference type="GO" id="GO:0005634">
    <property type="term" value="C:nucleus"/>
    <property type="evidence" value="ECO:0007669"/>
    <property type="project" value="InterPro"/>
</dbReference>
<dbReference type="Gene3D" id="2.40.50.140">
    <property type="entry name" value="Nucleic acid-binding proteins"/>
    <property type="match status" value="3"/>
</dbReference>
<evidence type="ECO:0000313" key="8">
    <source>
        <dbReference type="EMBL" id="KAG8177124.1"/>
    </source>
</evidence>
<dbReference type="InterPro" id="IPR012340">
    <property type="entry name" value="NA-bd_OB-fold"/>
</dbReference>
<evidence type="ECO:0000256" key="1">
    <source>
        <dbReference type="ARBA" id="ARBA00005690"/>
    </source>
</evidence>
<evidence type="ECO:0000259" key="7">
    <source>
        <dbReference type="Pfam" id="PF16900"/>
    </source>
</evidence>
<reference evidence="8 9" key="1">
    <citation type="journal article" date="2022" name="Nat. Ecol. Evol.">
        <title>A masculinizing supergene underlies an exaggerated male reproductive morph in a spider.</title>
        <authorList>
            <person name="Hendrickx F."/>
            <person name="De Corte Z."/>
            <person name="Sonet G."/>
            <person name="Van Belleghem S.M."/>
            <person name="Kostlbacher S."/>
            <person name="Vangestel C."/>
        </authorList>
    </citation>
    <scope>NUCLEOTIDE SEQUENCE [LARGE SCALE GENOMIC DNA]</scope>
    <source>
        <strain evidence="8">W744_W776</strain>
    </source>
</reference>
<feature type="domain" description="Replication factor-A protein 1 N-terminal" evidence="6">
    <location>
        <begin position="10"/>
        <end position="104"/>
    </location>
</feature>
<evidence type="ECO:0000256" key="4">
    <source>
        <dbReference type="ARBA" id="ARBA00022833"/>
    </source>
</evidence>
<dbReference type="EMBL" id="JAFNEN010000817">
    <property type="protein sequence ID" value="KAG8177124.1"/>
    <property type="molecule type" value="Genomic_DNA"/>
</dbReference>
<dbReference type="InterPro" id="IPR031657">
    <property type="entry name" value="REPA_OB_2"/>
</dbReference>
<feature type="domain" description="Replication protein A OB" evidence="7">
    <location>
        <begin position="365"/>
        <end position="428"/>
    </location>
</feature>
<accession>A0AAV6TZP5</accession>
<dbReference type="FunFam" id="2.40.50.140:FF:000041">
    <property type="entry name" value="Replication protein A subunit"/>
    <property type="match status" value="1"/>
</dbReference>
<keyword evidence="4" id="KW-0862">Zinc</keyword>
<evidence type="ECO:0000313" key="9">
    <source>
        <dbReference type="Proteomes" id="UP000827092"/>
    </source>
</evidence>
<gene>
    <name evidence="8" type="ORF">JTE90_012650</name>
</gene>
<dbReference type="GO" id="GO:0003677">
    <property type="term" value="F:DNA binding"/>
    <property type="evidence" value="ECO:0007669"/>
    <property type="project" value="UniProtKB-KW"/>
</dbReference>
<evidence type="ECO:0000259" key="6">
    <source>
        <dbReference type="Pfam" id="PF04057"/>
    </source>
</evidence>
<dbReference type="Pfam" id="PF16900">
    <property type="entry name" value="REPA_OB_2"/>
    <property type="match status" value="1"/>
</dbReference>
<dbReference type="SUPFAM" id="SSF50249">
    <property type="entry name" value="Nucleic acid-binding proteins"/>
    <property type="match status" value="3"/>
</dbReference>
<keyword evidence="2" id="KW-0479">Metal-binding</keyword>
<comment type="caution">
    <text evidence="8">The sequence shown here is derived from an EMBL/GenBank/DDBJ whole genome shotgun (WGS) entry which is preliminary data.</text>
</comment>
<proteinExistence type="inferred from homology"/>
<name>A0AAV6TZP5_9ARAC</name>